<dbReference type="PANTHER" id="PTHR30154">
    <property type="entry name" value="LEUCINE-RESPONSIVE REGULATORY PROTEIN"/>
    <property type="match status" value="1"/>
</dbReference>
<dbReference type="Gene3D" id="3.30.70.920">
    <property type="match status" value="1"/>
</dbReference>
<dbReference type="SMART" id="SM00344">
    <property type="entry name" value="HTH_ASNC"/>
    <property type="match status" value="1"/>
</dbReference>
<sequence length="147" mass="15834">MAKRSLDDTDQRLLALLRANARLPTAALGRQLGLSRSAVQERLKRLERDGVISGYTVIIGTETERPGVTAHVLLTLDPKFQDRAMAALKGVPEVAACYTASGIYDAIAMITASTSAHLDEVLTKIGKLPGIARTTSAILLSTMFERK</sequence>
<keyword evidence="1" id="KW-0805">Transcription regulation</keyword>
<gene>
    <name evidence="5" type="ORF">SMD27_06160</name>
</gene>
<evidence type="ECO:0000256" key="3">
    <source>
        <dbReference type="ARBA" id="ARBA00023163"/>
    </source>
</evidence>
<dbReference type="PRINTS" id="PR00033">
    <property type="entry name" value="HTHASNC"/>
</dbReference>
<dbReference type="PANTHER" id="PTHR30154:SF53">
    <property type="entry name" value="HTH-TYPE TRANSCRIPTIONAL REGULATOR LRPC"/>
    <property type="match status" value="1"/>
</dbReference>
<comment type="caution">
    <text evidence="5">The sequence shown here is derived from an EMBL/GenBank/DDBJ whole genome shotgun (WGS) entry which is preliminary data.</text>
</comment>
<organism evidence="5 6">
    <name type="scientific">Dongia soli</name>
    <dbReference type="NCBI Taxonomy" id="600628"/>
    <lineage>
        <taxon>Bacteria</taxon>
        <taxon>Pseudomonadati</taxon>
        <taxon>Pseudomonadota</taxon>
        <taxon>Alphaproteobacteria</taxon>
        <taxon>Rhodospirillales</taxon>
        <taxon>Dongiaceae</taxon>
        <taxon>Dongia</taxon>
    </lineage>
</organism>
<proteinExistence type="predicted"/>
<keyword evidence="2" id="KW-0238">DNA-binding</keyword>
<evidence type="ECO:0000256" key="1">
    <source>
        <dbReference type="ARBA" id="ARBA00023015"/>
    </source>
</evidence>
<dbReference type="Pfam" id="PF01037">
    <property type="entry name" value="AsnC_trans_reg"/>
    <property type="match status" value="1"/>
</dbReference>
<evidence type="ECO:0000256" key="2">
    <source>
        <dbReference type="ARBA" id="ARBA00023125"/>
    </source>
</evidence>
<evidence type="ECO:0000259" key="4">
    <source>
        <dbReference type="PROSITE" id="PS50956"/>
    </source>
</evidence>
<dbReference type="InterPro" id="IPR036388">
    <property type="entry name" value="WH-like_DNA-bd_sf"/>
</dbReference>
<reference evidence="5 6" key="1">
    <citation type="journal article" date="2016" name="Antonie Van Leeuwenhoek">
        <title>Dongia soli sp. nov., isolated from soil from Dokdo, Korea.</title>
        <authorList>
            <person name="Kim D.U."/>
            <person name="Lee H."/>
            <person name="Kim H."/>
            <person name="Kim S.G."/>
            <person name="Ka J.O."/>
        </authorList>
    </citation>
    <scope>NUCLEOTIDE SEQUENCE [LARGE SCALE GENOMIC DNA]</scope>
    <source>
        <strain evidence="5 6">D78</strain>
    </source>
</reference>
<dbReference type="InterPro" id="IPR019885">
    <property type="entry name" value="Tscrpt_reg_HTH_AsnC-type_CS"/>
</dbReference>
<dbReference type="InterPro" id="IPR011008">
    <property type="entry name" value="Dimeric_a/b-barrel"/>
</dbReference>
<accession>A0ABU5E7V0</accession>
<dbReference type="PROSITE" id="PS50956">
    <property type="entry name" value="HTH_ASNC_2"/>
    <property type="match status" value="1"/>
</dbReference>
<protein>
    <submittedName>
        <fullName evidence="5">Lrp/AsnC family transcriptional regulator</fullName>
    </submittedName>
</protein>
<dbReference type="Proteomes" id="UP001279642">
    <property type="component" value="Unassembled WGS sequence"/>
</dbReference>
<dbReference type="CDD" id="cd00090">
    <property type="entry name" value="HTH_ARSR"/>
    <property type="match status" value="1"/>
</dbReference>
<dbReference type="Pfam" id="PF13404">
    <property type="entry name" value="HTH_AsnC-type"/>
    <property type="match status" value="1"/>
</dbReference>
<dbReference type="SUPFAM" id="SSF46785">
    <property type="entry name" value="Winged helix' DNA-binding domain"/>
    <property type="match status" value="1"/>
</dbReference>
<dbReference type="InterPro" id="IPR011991">
    <property type="entry name" value="ArsR-like_HTH"/>
</dbReference>
<dbReference type="Gene3D" id="1.10.10.10">
    <property type="entry name" value="Winged helix-like DNA-binding domain superfamily/Winged helix DNA-binding domain"/>
    <property type="match status" value="1"/>
</dbReference>
<dbReference type="InterPro" id="IPR019887">
    <property type="entry name" value="Tscrpt_reg_AsnC/Lrp_C"/>
</dbReference>
<evidence type="ECO:0000313" key="5">
    <source>
        <dbReference type="EMBL" id="MDY0882417.1"/>
    </source>
</evidence>
<dbReference type="InterPro" id="IPR000485">
    <property type="entry name" value="AsnC-type_HTH_dom"/>
</dbReference>
<keyword evidence="6" id="KW-1185">Reference proteome</keyword>
<dbReference type="RefSeq" id="WP_320507440.1">
    <property type="nucleotide sequence ID" value="NZ_JAXCLW010000001.1"/>
</dbReference>
<dbReference type="SUPFAM" id="SSF54909">
    <property type="entry name" value="Dimeric alpha+beta barrel"/>
    <property type="match status" value="1"/>
</dbReference>
<evidence type="ECO:0000313" key="6">
    <source>
        <dbReference type="Proteomes" id="UP001279642"/>
    </source>
</evidence>
<dbReference type="EMBL" id="JAXCLW010000001">
    <property type="protein sequence ID" value="MDY0882417.1"/>
    <property type="molecule type" value="Genomic_DNA"/>
</dbReference>
<dbReference type="InterPro" id="IPR019888">
    <property type="entry name" value="Tscrpt_reg_AsnC-like"/>
</dbReference>
<dbReference type="InterPro" id="IPR036390">
    <property type="entry name" value="WH_DNA-bd_sf"/>
</dbReference>
<keyword evidence="3" id="KW-0804">Transcription</keyword>
<feature type="domain" description="HTH asnC-type" evidence="4">
    <location>
        <begin position="6"/>
        <end position="69"/>
    </location>
</feature>
<dbReference type="PROSITE" id="PS00519">
    <property type="entry name" value="HTH_ASNC_1"/>
    <property type="match status" value="1"/>
</dbReference>
<name>A0ABU5E7V0_9PROT</name>